<sequence>MPVQLLQAQAHIWKHCYSYVSSMCLKCSLELGIPDAIQSHGGPMTFKQLVEAIPVCPGKARCLYRVMRVLVHWGFFELQIRKRGGAHEDEEAYSLNSASELLLRDNPVNLEPFVRFMLDPVSIKSMDCLSSWFQNDDLSPVETAHGLKAWDLVARNPELGCLFNGAMASDSRLVARVLTDHCKWAFEGLKSLVDVGGGTGETGKAIADAFPHMECTVFDLPHVVAGLQGTRNLKYVGGDMFNEKIPPADAILLKWILHDWTDEESVKILKKCKEAIPRKEEGGKLIIIETVMDDPTVGDENIKETQLLADVVMINVLGFERNKEEWAKLFAHAGFSDYVMRPILGLRSVIEDIRPLPAEPLPLPQAINYRTSDQSHRTSLGTVRPDMALSSPNISGMGDICLGEACDKP</sequence>
<feature type="domain" description="O-methyltransferase C-terminal" evidence="5">
    <location>
        <begin position="135"/>
        <end position="336"/>
    </location>
</feature>
<dbReference type="SUPFAM" id="SSF53335">
    <property type="entry name" value="S-adenosyl-L-methionine-dependent methyltransferases"/>
    <property type="match status" value="1"/>
</dbReference>
<evidence type="ECO:0008006" key="9">
    <source>
        <dbReference type="Google" id="ProtNLM"/>
    </source>
</evidence>
<dbReference type="GO" id="GO:0032259">
    <property type="term" value="P:methylation"/>
    <property type="evidence" value="ECO:0007669"/>
    <property type="project" value="UniProtKB-KW"/>
</dbReference>
<dbReference type="FunFam" id="3.40.50.150:FF:000057">
    <property type="entry name" value="O-methyltransferase ZRP4"/>
    <property type="match status" value="1"/>
</dbReference>
<dbReference type="SUPFAM" id="SSF46785">
    <property type="entry name" value="Winged helix' DNA-binding domain"/>
    <property type="match status" value="1"/>
</dbReference>
<dbReference type="GO" id="GO:0008171">
    <property type="term" value="F:O-methyltransferase activity"/>
    <property type="evidence" value="ECO:0007669"/>
    <property type="project" value="InterPro"/>
</dbReference>
<evidence type="ECO:0000256" key="3">
    <source>
        <dbReference type="ARBA" id="ARBA00022691"/>
    </source>
</evidence>
<evidence type="ECO:0000256" key="1">
    <source>
        <dbReference type="ARBA" id="ARBA00022603"/>
    </source>
</evidence>
<keyword evidence="1" id="KW-0489">Methyltransferase</keyword>
<gene>
    <name evidence="7" type="ORF">CRG98_028297</name>
</gene>
<feature type="domain" description="O-methyltransferase dimerisation" evidence="6">
    <location>
        <begin position="13"/>
        <end position="104"/>
    </location>
</feature>
<dbReference type="InterPro" id="IPR036390">
    <property type="entry name" value="WH_DNA-bd_sf"/>
</dbReference>
<dbReference type="Proteomes" id="UP000233551">
    <property type="component" value="Unassembled WGS sequence"/>
</dbReference>
<dbReference type="Gene3D" id="3.40.50.150">
    <property type="entry name" value="Vaccinia Virus protein VP39"/>
    <property type="match status" value="1"/>
</dbReference>
<evidence type="ECO:0000256" key="2">
    <source>
        <dbReference type="ARBA" id="ARBA00022679"/>
    </source>
</evidence>
<proteinExistence type="predicted"/>
<name>A0A2I0J5Z8_PUNGR</name>
<dbReference type="GO" id="GO:0009717">
    <property type="term" value="P:isoflavonoid biosynthetic process"/>
    <property type="evidence" value="ECO:0007669"/>
    <property type="project" value="UniProtKB-ARBA"/>
</dbReference>
<dbReference type="GO" id="GO:0008757">
    <property type="term" value="F:S-adenosylmethionine-dependent methyltransferase activity"/>
    <property type="evidence" value="ECO:0007669"/>
    <property type="project" value="UniProtKB-ARBA"/>
</dbReference>
<dbReference type="PROSITE" id="PS51683">
    <property type="entry name" value="SAM_OMT_II"/>
    <property type="match status" value="1"/>
</dbReference>
<dbReference type="Gene3D" id="1.10.10.10">
    <property type="entry name" value="Winged helix-like DNA-binding domain superfamily/Winged helix DNA-binding domain"/>
    <property type="match status" value="1"/>
</dbReference>
<evidence type="ECO:0000313" key="7">
    <source>
        <dbReference type="EMBL" id="PKI51350.1"/>
    </source>
</evidence>
<accession>A0A2I0J5Z8</accession>
<keyword evidence="8" id="KW-1185">Reference proteome</keyword>
<dbReference type="PIRSF" id="PIRSF005739">
    <property type="entry name" value="O-mtase"/>
    <property type="match status" value="1"/>
</dbReference>
<keyword evidence="2" id="KW-0808">Transferase</keyword>
<dbReference type="EMBL" id="PGOL01002015">
    <property type="protein sequence ID" value="PKI51350.1"/>
    <property type="molecule type" value="Genomic_DNA"/>
</dbReference>
<evidence type="ECO:0000259" key="5">
    <source>
        <dbReference type="Pfam" id="PF00891"/>
    </source>
</evidence>
<reference evidence="7 8" key="1">
    <citation type="submission" date="2017-11" db="EMBL/GenBank/DDBJ databases">
        <title>De-novo sequencing of pomegranate (Punica granatum L.) genome.</title>
        <authorList>
            <person name="Akparov Z."/>
            <person name="Amiraslanov A."/>
            <person name="Hajiyeva S."/>
            <person name="Abbasov M."/>
            <person name="Kaur K."/>
            <person name="Hamwieh A."/>
            <person name="Solovyev V."/>
            <person name="Salamov A."/>
            <person name="Braich B."/>
            <person name="Kosarev P."/>
            <person name="Mahmoud A."/>
            <person name="Hajiyev E."/>
            <person name="Babayeva S."/>
            <person name="Izzatullayeva V."/>
            <person name="Mammadov A."/>
            <person name="Mammadov A."/>
            <person name="Sharifova S."/>
            <person name="Ojaghi J."/>
            <person name="Eynullazada K."/>
            <person name="Bayramov B."/>
            <person name="Abdulazimova A."/>
            <person name="Shahmuradov I."/>
        </authorList>
    </citation>
    <scope>NUCLEOTIDE SEQUENCE [LARGE SCALE GENOMIC DNA]</scope>
    <source>
        <strain evidence="8">cv. AG2017</strain>
        <tissue evidence="7">Leaf</tissue>
    </source>
</reference>
<dbReference type="InterPro" id="IPR016461">
    <property type="entry name" value="COMT-like"/>
</dbReference>
<organism evidence="7 8">
    <name type="scientific">Punica granatum</name>
    <name type="common">Pomegranate</name>
    <dbReference type="NCBI Taxonomy" id="22663"/>
    <lineage>
        <taxon>Eukaryota</taxon>
        <taxon>Viridiplantae</taxon>
        <taxon>Streptophyta</taxon>
        <taxon>Embryophyta</taxon>
        <taxon>Tracheophyta</taxon>
        <taxon>Spermatophyta</taxon>
        <taxon>Magnoliopsida</taxon>
        <taxon>eudicotyledons</taxon>
        <taxon>Gunneridae</taxon>
        <taxon>Pentapetalae</taxon>
        <taxon>rosids</taxon>
        <taxon>malvids</taxon>
        <taxon>Myrtales</taxon>
        <taxon>Lythraceae</taxon>
        <taxon>Punica</taxon>
    </lineage>
</organism>
<dbReference type="PANTHER" id="PTHR11746">
    <property type="entry name" value="O-METHYLTRANSFERASE"/>
    <property type="match status" value="1"/>
</dbReference>
<dbReference type="InterPro" id="IPR012967">
    <property type="entry name" value="COMT_dimerisation"/>
</dbReference>
<evidence type="ECO:0000259" key="6">
    <source>
        <dbReference type="Pfam" id="PF08100"/>
    </source>
</evidence>
<comment type="caution">
    <text evidence="7">The sequence shown here is derived from an EMBL/GenBank/DDBJ whole genome shotgun (WGS) entry which is preliminary data.</text>
</comment>
<dbReference type="GO" id="GO:0046983">
    <property type="term" value="F:protein dimerization activity"/>
    <property type="evidence" value="ECO:0007669"/>
    <property type="project" value="InterPro"/>
</dbReference>
<dbReference type="InterPro" id="IPR029063">
    <property type="entry name" value="SAM-dependent_MTases_sf"/>
</dbReference>
<dbReference type="FunFam" id="1.10.10.10:FF:000213">
    <property type="entry name" value="Coniferyl alcohol 9-O-methyltransferase"/>
    <property type="match status" value="1"/>
</dbReference>
<evidence type="ECO:0000256" key="4">
    <source>
        <dbReference type="PIRSR" id="PIRSR005739-1"/>
    </source>
</evidence>
<dbReference type="InterPro" id="IPR036388">
    <property type="entry name" value="WH-like_DNA-bd_sf"/>
</dbReference>
<dbReference type="STRING" id="22663.A0A2I0J5Z8"/>
<dbReference type="Pfam" id="PF08100">
    <property type="entry name" value="Dimerisation"/>
    <property type="match status" value="1"/>
</dbReference>
<protein>
    <recommendedName>
        <fullName evidence="9">Trans-resveratrol di-O-methyltransferase-like</fullName>
    </recommendedName>
</protein>
<dbReference type="AlphaFoldDB" id="A0A2I0J5Z8"/>
<evidence type="ECO:0000313" key="8">
    <source>
        <dbReference type="Proteomes" id="UP000233551"/>
    </source>
</evidence>
<dbReference type="InterPro" id="IPR001077">
    <property type="entry name" value="COMT_C"/>
</dbReference>
<dbReference type="Pfam" id="PF00891">
    <property type="entry name" value="Methyltransf_2"/>
    <property type="match status" value="1"/>
</dbReference>
<feature type="active site" description="Proton acceptor" evidence="4">
    <location>
        <position position="258"/>
    </location>
</feature>
<keyword evidence="3" id="KW-0949">S-adenosyl-L-methionine</keyword>